<keyword evidence="2" id="KW-1185">Reference proteome</keyword>
<evidence type="ECO:0000313" key="1">
    <source>
        <dbReference type="EMBL" id="KIM61119.1"/>
    </source>
</evidence>
<gene>
    <name evidence="1" type="ORF">SCLCIDRAFT_122845</name>
</gene>
<dbReference type="AlphaFoldDB" id="A0A0C3DY83"/>
<dbReference type="InterPro" id="IPR036396">
    <property type="entry name" value="Cyt_P450_sf"/>
</dbReference>
<name>A0A0C3DY83_9AGAM</name>
<dbReference type="STRING" id="1036808.A0A0C3DY83"/>
<evidence type="ECO:0008006" key="3">
    <source>
        <dbReference type="Google" id="ProtNLM"/>
    </source>
</evidence>
<reference evidence="1 2" key="1">
    <citation type="submission" date="2014-04" db="EMBL/GenBank/DDBJ databases">
        <authorList>
            <consortium name="DOE Joint Genome Institute"/>
            <person name="Kuo A."/>
            <person name="Kohler A."/>
            <person name="Nagy L.G."/>
            <person name="Floudas D."/>
            <person name="Copeland A."/>
            <person name="Barry K.W."/>
            <person name="Cichocki N."/>
            <person name="Veneault-Fourrey C."/>
            <person name="LaButti K."/>
            <person name="Lindquist E.A."/>
            <person name="Lipzen A."/>
            <person name="Lundell T."/>
            <person name="Morin E."/>
            <person name="Murat C."/>
            <person name="Sun H."/>
            <person name="Tunlid A."/>
            <person name="Henrissat B."/>
            <person name="Grigoriev I.V."/>
            <person name="Hibbett D.S."/>
            <person name="Martin F."/>
            <person name="Nordberg H.P."/>
            <person name="Cantor M.N."/>
            <person name="Hua S.X."/>
        </authorList>
    </citation>
    <scope>NUCLEOTIDE SEQUENCE [LARGE SCALE GENOMIC DNA]</scope>
    <source>
        <strain evidence="1 2">Foug A</strain>
    </source>
</reference>
<accession>A0A0C3DY83</accession>
<protein>
    <recommendedName>
        <fullName evidence="3">Cytochrome P450</fullName>
    </recommendedName>
</protein>
<reference evidence="2" key="2">
    <citation type="submission" date="2015-01" db="EMBL/GenBank/DDBJ databases">
        <title>Evolutionary Origins and Diversification of the Mycorrhizal Mutualists.</title>
        <authorList>
            <consortium name="DOE Joint Genome Institute"/>
            <consortium name="Mycorrhizal Genomics Consortium"/>
            <person name="Kohler A."/>
            <person name="Kuo A."/>
            <person name="Nagy L.G."/>
            <person name="Floudas D."/>
            <person name="Copeland A."/>
            <person name="Barry K.W."/>
            <person name="Cichocki N."/>
            <person name="Veneault-Fourrey C."/>
            <person name="LaButti K."/>
            <person name="Lindquist E.A."/>
            <person name="Lipzen A."/>
            <person name="Lundell T."/>
            <person name="Morin E."/>
            <person name="Murat C."/>
            <person name="Riley R."/>
            <person name="Ohm R."/>
            <person name="Sun H."/>
            <person name="Tunlid A."/>
            <person name="Henrissat B."/>
            <person name="Grigoriev I.V."/>
            <person name="Hibbett D.S."/>
            <person name="Martin F."/>
        </authorList>
    </citation>
    <scope>NUCLEOTIDE SEQUENCE [LARGE SCALE GENOMIC DNA]</scope>
    <source>
        <strain evidence="2">Foug A</strain>
    </source>
</reference>
<evidence type="ECO:0000313" key="2">
    <source>
        <dbReference type="Proteomes" id="UP000053989"/>
    </source>
</evidence>
<dbReference type="GO" id="GO:0005506">
    <property type="term" value="F:iron ion binding"/>
    <property type="evidence" value="ECO:0007669"/>
    <property type="project" value="InterPro"/>
</dbReference>
<proteinExistence type="predicted"/>
<dbReference type="HOGENOM" id="CLU_044612_1_0_1"/>
<dbReference type="GO" id="GO:0004497">
    <property type="term" value="F:monooxygenase activity"/>
    <property type="evidence" value="ECO:0007669"/>
    <property type="project" value="InterPro"/>
</dbReference>
<dbReference type="SUPFAM" id="SSF48264">
    <property type="entry name" value="Cytochrome P450"/>
    <property type="match status" value="1"/>
</dbReference>
<dbReference type="InParanoid" id="A0A0C3DY83"/>
<dbReference type="GO" id="GO:0016705">
    <property type="term" value="F:oxidoreductase activity, acting on paired donors, with incorporation or reduction of molecular oxygen"/>
    <property type="evidence" value="ECO:0007669"/>
    <property type="project" value="InterPro"/>
</dbReference>
<sequence length="361" mass="41259">MLTSVRRTTPDDVKKMLDPPGTDVKALLQARARANRHLESAVQVTSTFVSEDARAHTEFVQRMEGILSSAENRRSRLVKVTEEGVTQFLPAISCDLASFIRCVTFHVWVLGMLKPEGPPDRRFLSGDHLTVEQLTNAFFEFSEAGTSVSPDKIRETLSQWIPDEEDSTPVNLVFPMYEKLWRVVAATVIRSRKFPVSHNPLLDFCENPTRLQFMTSRGIDQGPRVSDIMDEVLRLHPPVQEILRPYELPWWEKMLHGRMQIADIKAVQRFDETGDLIEEPDEFIPERWSLERKPAMFAFGWGPLKCTATPWAPILAAFIASKVVESVDGVAFGLEKTGRPQRYIWDGWSIRRLSTQHDRSQ</sequence>
<dbReference type="EMBL" id="KN822055">
    <property type="protein sequence ID" value="KIM61119.1"/>
    <property type="molecule type" value="Genomic_DNA"/>
</dbReference>
<dbReference type="GO" id="GO:0020037">
    <property type="term" value="F:heme binding"/>
    <property type="evidence" value="ECO:0007669"/>
    <property type="project" value="InterPro"/>
</dbReference>
<dbReference type="Proteomes" id="UP000053989">
    <property type="component" value="Unassembled WGS sequence"/>
</dbReference>
<dbReference type="Gene3D" id="1.10.630.10">
    <property type="entry name" value="Cytochrome P450"/>
    <property type="match status" value="1"/>
</dbReference>
<dbReference type="OrthoDB" id="10029320at2759"/>
<organism evidence="1 2">
    <name type="scientific">Scleroderma citrinum Foug A</name>
    <dbReference type="NCBI Taxonomy" id="1036808"/>
    <lineage>
        <taxon>Eukaryota</taxon>
        <taxon>Fungi</taxon>
        <taxon>Dikarya</taxon>
        <taxon>Basidiomycota</taxon>
        <taxon>Agaricomycotina</taxon>
        <taxon>Agaricomycetes</taxon>
        <taxon>Agaricomycetidae</taxon>
        <taxon>Boletales</taxon>
        <taxon>Sclerodermatineae</taxon>
        <taxon>Sclerodermataceae</taxon>
        <taxon>Scleroderma</taxon>
    </lineage>
</organism>